<keyword evidence="2" id="KW-1185">Reference proteome</keyword>
<dbReference type="AlphaFoldDB" id="A0AAV8WTB3"/>
<dbReference type="Proteomes" id="UP001162156">
    <property type="component" value="Unassembled WGS sequence"/>
</dbReference>
<dbReference type="InterPro" id="IPR029052">
    <property type="entry name" value="Metallo-depent_PP-like"/>
</dbReference>
<reference evidence="1" key="1">
    <citation type="journal article" date="2023" name="Insect Mol. Biol.">
        <title>Genome sequencing provides insights into the evolution of gene families encoding plant cell wall-degrading enzymes in longhorned beetles.</title>
        <authorList>
            <person name="Shin N.R."/>
            <person name="Okamura Y."/>
            <person name="Kirsch R."/>
            <person name="Pauchet Y."/>
        </authorList>
    </citation>
    <scope>NUCLEOTIDE SEQUENCE</scope>
    <source>
        <strain evidence="1">RBIC_L_NR</strain>
    </source>
</reference>
<dbReference type="EMBL" id="JANEYF010005154">
    <property type="protein sequence ID" value="KAJ8929006.1"/>
    <property type="molecule type" value="Genomic_DNA"/>
</dbReference>
<gene>
    <name evidence="1" type="ORF">NQ314_018365</name>
</gene>
<organism evidence="1 2">
    <name type="scientific">Rhamnusium bicolor</name>
    <dbReference type="NCBI Taxonomy" id="1586634"/>
    <lineage>
        <taxon>Eukaryota</taxon>
        <taxon>Metazoa</taxon>
        <taxon>Ecdysozoa</taxon>
        <taxon>Arthropoda</taxon>
        <taxon>Hexapoda</taxon>
        <taxon>Insecta</taxon>
        <taxon>Pterygota</taxon>
        <taxon>Neoptera</taxon>
        <taxon>Endopterygota</taxon>
        <taxon>Coleoptera</taxon>
        <taxon>Polyphaga</taxon>
        <taxon>Cucujiformia</taxon>
        <taxon>Chrysomeloidea</taxon>
        <taxon>Cerambycidae</taxon>
        <taxon>Lepturinae</taxon>
        <taxon>Rhagiini</taxon>
        <taxon>Rhamnusium</taxon>
    </lineage>
</organism>
<proteinExistence type="predicted"/>
<evidence type="ECO:0000313" key="2">
    <source>
        <dbReference type="Proteomes" id="UP001162156"/>
    </source>
</evidence>
<comment type="caution">
    <text evidence="1">The sequence shown here is derived from an EMBL/GenBank/DDBJ whole genome shotgun (WGS) entry which is preliminary data.</text>
</comment>
<name>A0AAV8WTB3_9CUCU</name>
<evidence type="ECO:0000313" key="1">
    <source>
        <dbReference type="EMBL" id="KAJ8929006.1"/>
    </source>
</evidence>
<sequence length="73" mass="8406">MDSKIRIHHLTNNPTAAWKEIAKGQKILKLNVKIPVKPVDSNKVRFVCMSDTHSLIRNIMFDIPDGDVFYPCR</sequence>
<accession>A0AAV8WTB3</accession>
<protein>
    <submittedName>
        <fullName evidence="1">Uncharacterized protein</fullName>
    </submittedName>
</protein>
<dbReference type="Gene3D" id="3.60.21.10">
    <property type="match status" value="1"/>
</dbReference>